<organism evidence="2 3">
    <name type="scientific">Cymbomonas tetramitiformis</name>
    <dbReference type="NCBI Taxonomy" id="36881"/>
    <lineage>
        <taxon>Eukaryota</taxon>
        <taxon>Viridiplantae</taxon>
        <taxon>Chlorophyta</taxon>
        <taxon>Pyramimonadophyceae</taxon>
        <taxon>Pyramimonadales</taxon>
        <taxon>Pyramimonadaceae</taxon>
        <taxon>Cymbomonas</taxon>
    </lineage>
</organism>
<dbReference type="AlphaFoldDB" id="A0AAE0BQW5"/>
<dbReference type="CDD" id="cd00821">
    <property type="entry name" value="PH"/>
    <property type="match status" value="1"/>
</dbReference>
<feature type="domain" description="PH" evidence="1">
    <location>
        <begin position="23"/>
        <end position="135"/>
    </location>
</feature>
<reference evidence="2 3" key="1">
    <citation type="journal article" date="2015" name="Genome Biol. Evol.">
        <title>Comparative Genomics of a Bacterivorous Green Alga Reveals Evolutionary Causalities and Consequences of Phago-Mixotrophic Mode of Nutrition.</title>
        <authorList>
            <person name="Burns J.A."/>
            <person name="Paasch A."/>
            <person name="Narechania A."/>
            <person name="Kim E."/>
        </authorList>
    </citation>
    <scope>NUCLEOTIDE SEQUENCE [LARGE SCALE GENOMIC DNA]</scope>
    <source>
        <strain evidence="2 3">PLY_AMNH</strain>
    </source>
</reference>
<gene>
    <name evidence="2" type="ORF">CYMTET_49096</name>
</gene>
<dbReference type="Gene3D" id="2.30.29.30">
    <property type="entry name" value="Pleckstrin-homology domain (PH domain)/Phosphotyrosine-binding domain (PTB)"/>
    <property type="match status" value="1"/>
</dbReference>
<evidence type="ECO:0000313" key="3">
    <source>
        <dbReference type="Proteomes" id="UP001190700"/>
    </source>
</evidence>
<accession>A0AAE0BQW5</accession>
<dbReference type="SUPFAM" id="SSF50729">
    <property type="entry name" value="PH domain-like"/>
    <property type="match status" value="1"/>
</dbReference>
<dbReference type="Proteomes" id="UP001190700">
    <property type="component" value="Unassembled WGS sequence"/>
</dbReference>
<comment type="caution">
    <text evidence="2">The sequence shown here is derived from an EMBL/GenBank/DDBJ whole genome shotgun (WGS) entry which is preliminary data.</text>
</comment>
<dbReference type="EMBL" id="LGRX02033470">
    <property type="protein sequence ID" value="KAK3241111.1"/>
    <property type="molecule type" value="Genomic_DNA"/>
</dbReference>
<evidence type="ECO:0000259" key="1">
    <source>
        <dbReference type="PROSITE" id="PS50003"/>
    </source>
</evidence>
<dbReference type="SMART" id="SM00233">
    <property type="entry name" value="PH"/>
    <property type="match status" value="1"/>
</dbReference>
<evidence type="ECO:0000313" key="2">
    <source>
        <dbReference type="EMBL" id="KAK3241111.1"/>
    </source>
</evidence>
<dbReference type="InterPro" id="IPR011993">
    <property type="entry name" value="PH-like_dom_sf"/>
</dbReference>
<dbReference type="Pfam" id="PF00169">
    <property type="entry name" value="PH"/>
    <property type="match status" value="1"/>
</dbReference>
<name>A0AAE0BQW5_9CHLO</name>
<dbReference type="InterPro" id="IPR001849">
    <property type="entry name" value="PH_domain"/>
</dbReference>
<dbReference type="PROSITE" id="PS50003">
    <property type="entry name" value="PH_DOMAIN"/>
    <property type="match status" value="1"/>
</dbReference>
<protein>
    <recommendedName>
        <fullName evidence="1">PH domain-containing protein</fullName>
    </recommendedName>
</protein>
<sequence>MDSLKNRAQLRGSQCVATQNNEKIICEGVLEKNQNTVLFGKSSWQKRKFTMYPAELVWSCSREEDVGTVNDGDWIQKGSASLADFMWSKDDQPGGKTLHFEAFQLNKNRRRQFILRAETNEICQEWRDSFNKVQGELKAKMGGLLTKKNVNG</sequence>
<keyword evidence="3" id="KW-1185">Reference proteome</keyword>
<proteinExistence type="predicted"/>